<gene>
    <name evidence="1" type="ORF">ABT404_02150</name>
</gene>
<evidence type="ECO:0000313" key="1">
    <source>
        <dbReference type="EMBL" id="MER7178292.1"/>
    </source>
</evidence>
<organism evidence="1 2">
    <name type="scientific">Streptomyces hyaluromycini</name>
    <dbReference type="NCBI Taxonomy" id="1377993"/>
    <lineage>
        <taxon>Bacteria</taxon>
        <taxon>Bacillati</taxon>
        <taxon>Actinomycetota</taxon>
        <taxon>Actinomycetes</taxon>
        <taxon>Kitasatosporales</taxon>
        <taxon>Streptomycetaceae</taxon>
        <taxon>Streptomyces</taxon>
    </lineage>
</organism>
<dbReference type="RefSeq" id="WP_350776510.1">
    <property type="nucleotide sequence ID" value="NZ_JBEPEK010000008.1"/>
</dbReference>
<comment type="caution">
    <text evidence="1">The sequence shown here is derived from an EMBL/GenBank/DDBJ whole genome shotgun (WGS) entry which is preliminary data.</text>
</comment>
<keyword evidence="2" id="KW-1185">Reference proteome</keyword>
<protein>
    <submittedName>
        <fullName evidence="1">Uncharacterized protein</fullName>
    </submittedName>
</protein>
<reference evidence="1 2" key="1">
    <citation type="submission" date="2024-06" db="EMBL/GenBank/DDBJ databases">
        <title>The Natural Products Discovery Center: Release of the First 8490 Sequenced Strains for Exploring Actinobacteria Biosynthetic Diversity.</title>
        <authorList>
            <person name="Kalkreuter E."/>
            <person name="Kautsar S.A."/>
            <person name="Yang D."/>
            <person name="Bader C.D."/>
            <person name="Teijaro C.N."/>
            <person name="Fluegel L."/>
            <person name="Davis C.M."/>
            <person name="Simpson J.R."/>
            <person name="Lauterbach L."/>
            <person name="Steele A.D."/>
            <person name="Gui C."/>
            <person name="Meng S."/>
            <person name="Li G."/>
            <person name="Viehrig K."/>
            <person name="Ye F."/>
            <person name="Su P."/>
            <person name="Kiefer A.F."/>
            <person name="Nichols A."/>
            <person name="Cepeda A.J."/>
            <person name="Yan W."/>
            <person name="Fan B."/>
            <person name="Jiang Y."/>
            <person name="Adhikari A."/>
            <person name="Zheng C.-J."/>
            <person name="Schuster L."/>
            <person name="Cowan T.M."/>
            <person name="Smanski M.J."/>
            <person name="Chevrette M.G."/>
            <person name="De Carvalho L.P.S."/>
            <person name="Shen B."/>
        </authorList>
    </citation>
    <scope>NUCLEOTIDE SEQUENCE [LARGE SCALE GENOMIC DNA]</scope>
    <source>
        <strain evidence="1 2">NPDC000234</strain>
    </source>
</reference>
<name>A0ABV1WNA8_9ACTN</name>
<evidence type="ECO:0000313" key="2">
    <source>
        <dbReference type="Proteomes" id="UP001474181"/>
    </source>
</evidence>
<accession>A0ABV1WNA8</accession>
<dbReference type="Proteomes" id="UP001474181">
    <property type="component" value="Unassembled WGS sequence"/>
</dbReference>
<sequence length="227" mass="23974">MTETVRLNATRDAQIIPPMAFVAPEGIHALPVDVALGQRPTATMEFVRGLFPGGDDALWQSAAPFYQLVTEAMASAGLAFSGFGLFALDTGGVAHCSFTVAAYASDHTDPEIAAQGILAVLSSDPMNDARWLDLPCGPAVSRITLRELTLSADMTASGEQARLLTGQIQIHVPFPTGPFTAVFTIDTAAMEYWGEFCDMTTAILQTVSFPVSADEPDADGPFSEASV</sequence>
<dbReference type="EMBL" id="JBEPEK010000008">
    <property type="protein sequence ID" value="MER7178292.1"/>
    <property type="molecule type" value="Genomic_DNA"/>
</dbReference>
<proteinExistence type="predicted"/>